<dbReference type="Proteomes" id="UP000030645">
    <property type="component" value="Unassembled WGS sequence"/>
</dbReference>
<evidence type="ECO:0000259" key="3">
    <source>
        <dbReference type="Pfam" id="PF25002"/>
    </source>
</evidence>
<evidence type="ECO:0000256" key="2">
    <source>
        <dbReference type="SAM" id="Phobius"/>
    </source>
</evidence>
<protein>
    <recommendedName>
        <fullName evidence="3">DUF7780 domain-containing protein</fullName>
    </recommendedName>
</protein>
<evidence type="ECO:0000256" key="1">
    <source>
        <dbReference type="SAM" id="MobiDB-lite"/>
    </source>
</evidence>
<accession>W9S1T6</accession>
<keyword evidence="2" id="KW-0812">Transmembrane</keyword>
<keyword evidence="2" id="KW-0472">Membrane</keyword>
<organism evidence="4 5">
    <name type="scientific">Morus notabilis</name>
    <dbReference type="NCBI Taxonomy" id="981085"/>
    <lineage>
        <taxon>Eukaryota</taxon>
        <taxon>Viridiplantae</taxon>
        <taxon>Streptophyta</taxon>
        <taxon>Embryophyta</taxon>
        <taxon>Tracheophyta</taxon>
        <taxon>Spermatophyta</taxon>
        <taxon>Magnoliopsida</taxon>
        <taxon>eudicotyledons</taxon>
        <taxon>Gunneridae</taxon>
        <taxon>Pentapetalae</taxon>
        <taxon>rosids</taxon>
        <taxon>fabids</taxon>
        <taxon>Rosales</taxon>
        <taxon>Moraceae</taxon>
        <taxon>Moreae</taxon>
        <taxon>Morus</taxon>
    </lineage>
</organism>
<evidence type="ECO:0000313" key="4">
    <source>
        <dbReference type="EMBL" id="EXC04363.1"/>
    </source>
</evidence>
<keyword evidence="2" id="KW-1133">Transmembrane helix</keyword>
<evidence type="ECO:0000313" key="5">
    <source>
        <dbReference type="Proteomes" id="UP000030645"/>
    </source>
</evidence>
<dbReference type="OrthoDB" id="1921707at2759"/>
<dbReference type="AlphaFoldDB" id="W9S1T6"/>
<feature type="region of interest" description="Disordered" evidence="1">
    <location>
        <begin position="375"/>
        <end position="395"/>
    </location>
</feature>
<feature type="domain" description="DUF7780" evidence="3">
    <location>
        <begin position="160"/>
        <end position="465"/>
    </location>
</feature>
<dbReference type="Pfam" id="PF25002">
    <property type="entry name" value="DUF7780"/>
    <property type="match status" value="1"/>
</dbReference>
<keyword evidence="5" id="KW-1185">Reference proteome</keyword>
<dbReference type="PANTHER" id="PTHR34960">
    <property type="entry name" value="EMB|CAB68146.1-RELATED"/>
    <property type="match status" value="1"/>
</dbReference>
<dbReference type="eggNOG" id="ENOG502QTG6">
    <property type="taxonomic scope" value="Eukaryota"/>
</dbReference>
<dbReference type="PANTHER" id="PTHR34960:SF1">
    <property type="entry name" value="EMB|CAB68146.1-RELATED"/>
    <property type="match status" value="1"/>
</dbReference>
<proteinExistence type="predicted"/>
<reference evidence="5" key="1">
    <citation type="submission" date="2013-01" db="EMBL/GenBank/DDBJ databases">
        <title>Draft Genome Sequence of a Mulberry Tree, Morus notabilis C.K. Schneid.</title>
        <authorList>
            <person name="He N."/>
            <person name="Zhao S."/>
        </authorList>
    </citation>
    <scope>NUCLEOTIDE SEQUENCE</scope>
</reference>
<dbReference type="InterPro" id="IPR056682">
    <property type="entry name" value="DUF7780"/>
</dbReference>
<name>W9S1T6_9ROSA</name>
<gene>
    <name evidence="4" type="ORF">L484_015990</name>
</gene>
<sequence length="520" mass="57892">MGISAKSKNSKESWGMGLLLVFFPEDNNNNNNNNSTAINVKKNNTNKNNKLFSSSSSSSSMSRSNSNRLLSKAQSTISICALLVFITLLLFTLSTFEPNNRHSHGRQILAANSRRFLTEHGEFRRNSKRDSDFSFSNWYFPKMWRKRKPKSEFGSVSRPQTALQGLGTLYRRGTRAMADLAVAHVAEDVSDDELRLFLRALHRSGVTARADVVLVFASSSSKFDSVIRDESESFSELVRRHKTTSSSKNLKTSPLSFDLAQFKAGKKEAGEPLWGKRTRSGFANNSDEFTDLTQKLSYGSVVGFEVSELDPENSLSGFLDHVPMSLRRWACYPMLLGRVRRHFKHITLVDVKSLILLGDQLGLVRNRSPESVHFFAKSESSNSKHGRRNSDKTQSHYAVNSAVITGGARGIRRLSSAMLTEIVRAATAAQQHKRRSPVTEAGILNQLIGNEFLLKNVEVIKSTDSVPEVSELGRKPASFSGQTVVQRGNSNGHDFKSLVMKRICSSEFDSSVYSDCLVKS</sequence>
<dbReference type="KEGG" id="mnt:21399066"/>
<feature type="compositionally biased region" description="Low complexity" evidence="1">
    <location>
        <begin position="41"/>
        <end position="64"/>
    </location>
</feature>
<dbReference type="EMBL" id="KE345467">
    <property type="protein sequence ID" value="EXC04363.1"/>
    <property type="molecule type" value="Genomic_DNA"/>
</dbReference>
<feature type="transmembrane region" description="Helical" evidence="2">
    <location>
        <begin position="76"/>
        <end position="96"/>
    </location>
</feature>
<feature type="region of interest" description="Disordered" evidence="1">
    <location>
        <begin position="32"/>
        <end position="64"/>
    </location>
</feature>